<evidence type="ECO:0000313" key="4">
    <source>
        <dbReference type="EMBL" id="VAX42160.1"/>
    </source>
</evidence>
<dbReference type="Pfam" id="PF02698">
    <property type="entry name" value="DUF218"/>
    <property type="match status" value="1"/>
</dbReference>
<feature type="region of interest" description="Disordered" evidence="1">
    <location>
        <begin position="1"/>
        <end position="58"/>
    </location>
</feature>
<organism evidence="4">
    <name type="scientific">hydrothermal vent metagenome</name>
    <dbReference type="NCBI Taxonomy" id="652676"/>
    <lineage>
        <taxon>unclassified sequences</taxon>
        <taxon>metagenomes</taxon>
        <taxon>ecological metagenomes</taxon>
    </lineage>
</organism>
<dbReference type="PANTHER" id="PTHR30336:SF20">
    <property type="entry name" value="DUF218 DOMAIN-CONTAINING PROTEIN"/>
    <property type="match status" value="1"/>
</dbReference>
<feature type="domain" description="DUF218" evidence="3">
    <location>
        <begin position="251"/>
        <end position="377"/>
    </location>
</feature>
<dbReference type="InterPro" id="IPR003848">
    <property type="entry name" value="DUF218"/>
</dbReference>
<feature type="transmembrane region" description="Helical" evidence="2">
    <location>
        <begin position="176"/>
        <end position="196"/>
    </location>
</feature>
<feature type="compositionally biased region" description="Basic and acidic residues" evidence="1">
    <location>
        <begin position="1"/>
        <end position="13"/>
    </location>
</feature>
<keyword evidence="2" id="KW-0472">Membrane</keyword>
<feature type="transmembrane region" description="Helical" evidence="2">
    <location>
        <begin position="139"/>
        <end position="156"/>
    </location>
</feature>
<sequence>QQQQQQRERRQEGAEPQTSQQRENQRRINQPRVNQQQKKQPQRNQPREGRYPARPVVPPASFPPPVMTPVWLSIPKAVAFFLGLLTLLNLFGSHDTTPLSASFWWIDLRLWSPQMARGLMGVAAVIFLLFAAVTNLPRYLRTVAMIVVITLLLVSVKNSYSFYQQLNNGEIYSTAFFPASLYTALLLLFVLAGLLVESGVQKNRGIAFLLGAITFVLCVVGFPLAQMYCEGKTDYRRATDVAVVFQNQTKGDKNPARTLEEQMQTACELYKTELVSKLILSGGLNKEDEHHTTLMQQYAIKQGVPKSDIILDKRASNQMTSEDIKRVTTLIAKKDSKQTEPFLIVTHFYQQPRIQLNCKRQSLVAYTVPAKETSKITLLNSPIPYEALQLWMTWLDSFFRQ</sequence>
<feature type="compositionally biased region" description="Low complexity" evidence="1">
    <location>
        <begin position="30"/>
        <end position="44"/>
    </location>
</feature>
<gene>
    <name evidence="4" type="ORF">MNBD_PLANCTO02-810</name>
</gene>
<accession>A0A3B1E1E3</accession>
<reference evidence="4" key="1">
    <citation type="submission" date="2018-06" db="EMBL/GenBank/DDBJ databases">
        <authorList>
            <person name="Zhirakovskaya E."/>
        </authorList>
    </citation>
    <scope>NUCLEOTIDE SEQUENCE</scope>
</reference>
<dbReference type="CDD" id="cd06259">
    <property type="entry name" value="YdcF-like"/>
    <property type="match status" value="1"/>
</dbReference>
<evidence type="ECO:0000259" key="3">
    <source>
        <dbReference type="Pfam" id="PF02698"/>
    </source>
</evidence>
<feature type="non-terminal residue" evidence="4">
    <location>
        <position position="1"/>
    </location>
</feature>
<keyword evidence="2" id="KW-0812">Transmembrane</keyword>
<dbReference type="AlphaFoldDB" id="A0A3B1E1E3"/>
<dbReference type="InterPro" id="IPR051599">
    <property type="entry name" value="Cell_Envelope_Assoc"/>
</dbReference>
<dbReference type="InterPro" id="IPR014729">
    <property type="entry name" value="Rossmann-like_a/b/a_fold"/>
</dbReference>
<name>A0A3B1E1E3_9ZZZZ</name>
<protein>
    <recommendedName>
        <fullName evidence="3">DUF218 domain-containing protein</fullName>
    </recommendedName>
</protein>
<evidence type="ECO:0000256" key="2">
    <source>
        <dbReference type="SAM" id="Phobius"/>
    </source>
</evidence>
<dbReference type="GO" id="GO:0005886">
    <property type="term" value="C:plasma membrane"/>
    <property type="evidence" value="ECO:0007669"/>
    <property type="project" value="TreeGrafter"/>
</dbReference>
<keyword evidence="2" id="KW-1133">Transmembrane helix</keyword>
<feature type="transmembrane region" description="Helical" evidence="2">
    <location>
        <begin position="208"/>
        <end position="228"/>
    </location>
</feature>
<dbReference type="Gene3D" id="3.40.50.620">
    <property type="entry name" value="HUPs"/>
    <property type="match status" value="1"/>
</dbReference>
<feature type="transmembrane region" description="Helical" evidence="2">
    <location>
        <begin position="114"/>
        <end position="132"/>
    </location>
</feature>
<feature type="transmembrane region" description="Helical" evidence="2">
    <location>
        <begin position="77"/>
        <end position="94"/>
    </location>
</feature>
<evidence type="ECO:0000256" key="1">
    <source>
        <dbReference type="SAM" id="MobiDB-lite"/>
    </source>
</evidence>
<dbReference type="EMBL" id="UOGL01000629">
    <property type="protein sequence ID" value="VAX42160.1"/>
    <property type="molecule type" value="Genomic_DNA"/>
</dbReference>
<dbReference type="PANTHER" id="PTHR30336">
    <property type="entry name" value="INNER MEMBRANE PROTEIN, PROBABLE PERMEASE"/>
    <property type="match status" value="1"/>
</dbReference>
<proteinExistence type="predicted"/>